<dbReference type="eggNOG" id="COG0399">
    <property type="taxonomic scope" value="Bacteria"/>
</dbReference>
<dbReference type="Proteomes" id="UP000000269">
    <property type="component" value="Chromosome"/>
</dbReference>
<evidence type="ECO:0000313" key="4">
    <source>
        <dbReference type="EMBL" id="ABW20045.1"/>
    </source>
</evidence>
<reference evidence="5" key="1">
    <citation type="submission" date="2007-10" db="EMBL/GenBank/DDBJ databases">
        <title>Complete genome of Alkaliphilus oremlandii OhILAs.</title>
        <authorList>
            <person name="Copeland A."/>
            <person name="Lucas S."/>
            <person name="Lapidus A."/>
            <person name="Barry K."/>
            <person name="Detter J.C."/>
            <person name="Glavina del Rio T."/>
            <person name="Hammon N."/>
            <person name="Israni S."/>
            <person name="Dalin E."/>
            <person name="Tice H."/>
            <person name="Pitluck S."/>
            <person name="Chain P."/>
            <person name="Malfatti S."/>
            <person name="Shin M."/>
            <person name="Vergez L."/>
            <person name="Schmutz J."/>
            <person name="Larimer F."/>
            <person name="Land M."/>
            <person name="Hauser L."/>
            <person name="Kyrpides N."/>
            <person name="Mikhailova N."/>
            <person name="Stolz J.F."/>
            <person name="Dawson A."/>
            <person name="Fisher E."/>
            <person name="Crable B."/>
            <person name="Perera E."/>
            <person name="Lisak J."/>
            <person name="Ranganathan M."/>
            <person name="Basu P."/>
            <person name="Richardson P."/>
        </authorList>
    </citation>
    <scope>NUCLEOTIDE SEQUENCE [LARGE SCALE GENOMIC DNA]</scope>
    <source>
        <strain evidence="5">OhILAs</strain>
    </source>
</reference>
<evidence type="ECO:0000256" key="2">
    <source>
        <dbReference type="PIRSR" id="PIRSR000390-2"/>
    </source>
</evidence>
<protein>
    <submittedName>
        <fullName evidence="4">Glutamine--scyllo-inositol transaminase</fullName>
        <ecNumber evidence="4">2.6.1.50</ecNumber>
    </submittedName>
</protein>
<evidence type="ECO:0000256" key="3">
    <source>
        <dbReference type="RuleBase" id="RU004508"/>
    </source>
</evidence>
<dbReference type="InterPro" id="IPR020026">
    <property type="entry name" value="PseC"/>
</dbReference>
<proteinExistence type="inferred from homology"/>
<dbReference type="OrthoDB" id="9810913at2"/>
<keyword evidence="2 3" id="KW-0663">Pyridoxal phosphate</keyword>
<accession>A8MJR3</accession>
<dbReference type="CDD" id="cd00616">
    <property type="entry name" value="AHBA_syn"/>
    <property type="match status" value="1"/>
</dbReference>
<dbReference type="AlphaFoldDB" id="A8MJR3"/>
<sequence length="421" mass="47647">MKNIKATDNEKLIKEKYKPYENEDSDILAINGGKAVRDNLLPYGKQWIDDSDVEAVVHILKSDYLTTGPKVKEFEEKFADYVGSKYAVALSNGTAALHAACYAAGITKGDEVITTPITFAASANCVLYQGGRPVFADIDPLTYNIDINDIERKITKNTKAIIPVDFAGQPVDLDAIREIADKYNLIVIEDAAHSLGSEYKGQKIGTLADMTEFSLHPVKHITTGEGGIITTNNLDLYNKLSLFRAHGITRETQQLLNKNEGPWYYEQLELGYNYRMTDIQCALGISQLKKLDKFIRRRKALVHKYNELLKEIDGVIRPFEASFSNSSYHLYIIQLELEKFTVGRKEIFEALRAENIGVNVHYVPVYYHPHYQNLGYSKGLCPNAEKLYERIITLPLFPAMIDTDLEDVVVALRKVLNYYKK</sequence>
<dbReference type="PANTHER" id="PTHR30244:SF34">
    <property type="entry name" value="DTDP-4-AMINO-4,6-DIDEOXYGALACTOSE TRANSAMINASE"/>
    <property type="match status" value="1"/>
</dbReference>
<dbReference type="GO" id="GO:0047310">
    <property type="term" value="F:glutamine-scyllo-inositol transaminase activity"/>
    <property type="evidence" value="ECO:0007669"/>
    <property type="project" value="UniProtKB-EC"/>
</dbReference>
<dbReference type="InterPro" id="IPR015421">
    <property type="entry name" value="PyrdxlP-dep_Trfase_major"/>
</dbReference>
<dbReference type="RefSeq" id="WP_012160352.1">
    <property type="nucleotide sequence ID" value="NC_009922.1"/>
</dbReference>
<feature type="active site" description="Proton acceptor" evidence="1">
    <location>
        <position position="219"/>
    </location>
</feature>
<keyword evidence="4" id="KW-0032">Aminotransferase</keyword>
<dbReference type="EC" id="2.6.1.50" evidence="4"/>
<dbReference type="Gene3D" id="3.90.1150.10">
    <property type="entry name" value="Aspartate Aminotransferase, domain 1"/>
    <property type="match status" value="1"/>
</dbReference>
<dbReference type="SUPFAM" id="SSF53383">
    <property type="entry name" value="PLP-dependent transferases"/>
    <property type="match status" value="1"/>
</dbReference>
<dbReference type="Gene3D" id="3.40.640.10">
    <property type="entry name" value="Type I PLP-dependent aspartate aminotransferase-like (Major domain)"/>
    <property type="match status" value="1"/>
</dbReference>
<dbReference type="EMBL" id="CP000853">
    <property type="protein sequence ID" value="ABW20045.1"/>
    <property type="molecule type" value="Genomic_DNA"/>
</dbReference>
<gene>
    <name evidence="4" type="ordered locus">Clos_2514</name>
</gene>
<organism evidence="4 5">
    <name type="scientific">Alkaliphilus oremlandii (strain OhILAs)</name>
    <name type="common">Clostridium oremlandii (strain OhILAs)</name>
    <dbReference type="NCBI Taxonomy" id="350688"/>
    <lineage>
        <taxon>Bacteria</taxon>
        <taxon>Bacillati</taxon>
        <taxon>Bacillota</taxon>
        <taxon>Clostridia</taxon>
        <taxon>Peptostreptococcales</taxon>
        <taxon>Natronincolaceae</taxon>
        <taxon>Alkaliphilus</taxon>
    </lineage>
</organism>
<comment type="similarity">
    <text evidence="3">Belongs to the DegT/DnrJ/EryC1 family.</text>
</comment>
<dbReference type="KEGG" id="aoe:Clos_2514"/>
<dbReference type="PANTHER" id="PTHR30244">
    <property type="entry name" value="TRANSAMINASE"/>
    <property type="match status" value="1"/>
</dbReference>
<dbReference type="PIRSF" id="PIRSF000390">
    <property type="entry name" value="PLP_StrS"/>
    <property type="match status" value="1"/>
</dbReference>
<dbReference type="Pfam" id="PF01041">
    <property type="entry name" value="DegT_DnrJ_EryC1"/>
    <property type="match status" value="1"/>
</dbReference>
<keyword evidence="5" id="KW-1185">Reference proteome</keyword>
<dbReference type="GO" id="GO:0000271">
    <property type="term" value="P:polysaccharide biosynthetic process"/>
    <property type="evidence" value="ECO:0007669"/>
    <property type="project" value="TreeGrafter"/>
</dbReference>
<dbReference type="GO" id="GO:0030170">
    <property type="term" value="F:pyridoxal phosphate binding"/>
    <property type="evidence" value="ECO:0007669"/>
    <property type="project" value="TreeGrafter"/>
</dbReference>
<evidence type="ECO:0000256" key="1">
    <source>
        <dbReference type="PIRSR" id="PIRSR000390-1"/>
    </source>
</evidence>
<dbReference type="InterPro" id="IPR000653">
    <property type="entry name" value="DegT/StrS_aminotransferase"/>
</dbReference>
<dbReference type="NCBIfam" id="TIGR03588">
    <property type="entry name" value="PseC"/>
    <property type="match status" value="1"/>
</dbReference>
<dbReference type="InterPro" id="IPR015422">
    <property type="entry name" value="PyrdxlP-dep_Trfase_small"/>
</dbReference>
<dbReference type="HOGENOM" id="CLU_033332_0_3_9"/>
<dbReference type="STRING" id="350688.Clos_2514"/>
<dbReference type="InterPro" id="IPR015424">
    <property type="entry name" value="PyrdxlP-dep_Trfase"/>
</dbReference>
<evidence type="ECO:0000313" key="5">
    <source>
        <dbReference type="Proteomes" id="UP000000269"/>
    </source>
</evidence>
<name>A8MJR3_ALKOO</name>
<keyword evidence="4" id="KW-0808">Transferase</keyword>
<feature type="modified residue" description="N6-(pyridoxal phosphate)lysine" evidence="2">
    <location>
        <position position="219"/>
    </location>
</feature>